<reference evidence="3 4" key="1">
    <citation type="submission" date="2023-10" db="EMBL/GenBank/DDBJ databases">
        <title>Complete genome sequence of a Sphingomonadaceae bacterium.</title>
        <authorList>
            <person name="Yan C."/>
        </authorList>
    </citation>
    <scope>NUCLEOTIDE SEQUENCE [LARGE SCALE GENOMIC DNA]</scope>
    <source>
        <strain evidence="3 4">SCSIO 66989</strain>
    </source>
</reference>
<dbReference type="PANTHER" id="PTHR42951:SF14">
    <property type="entry name" value="METALLO-BETA-LACTAMASE SUPERFAMILY PROTEIN"/>
    <property type="match status" value="1"/>
</dbReference>
<dbReference type="Gene3D" id="3.60.15.10">
    <property type="entry name" value="Ribonuclease Z/Hydroxyacylglutathione hydrolase-like"/>
    <property type="match status" value="1"/>
</dbReference>
<dbReference type="EMBL" id="CP136594">
    <property type="protein sequence ID" value="WOE74674.1"/>
    <property type="molecule type" value="Genomic_DNA"/>
</dbReference>
<keyword evidence="1" id="KW-0812">Transmembrane</keyword>
<evidence type="ECO:0000259" key="2">
    <source>
        <dbReference type="SMART" id="SM00849"/>
    </source>
</evidence>
<dbReference type="SMART" id="SM00849">
    <property type="entry name" value="Lactamase_B"/>
    <property type="match status" value="1"/>
</dbReference>
<feature type="domain" description="Metallo-beta-lactamase" evidence="2">
    <location>
        <begin position="74"/>
        <end position="265"/>
    </location>
</feature>
<dbReference type="Pfam" id="PF00753">
    <property type="entry name" value="Lactamase_B"/>
    <property type="match status" value="1"/>
</dbReference>
<protein>
    <submittedName>
        <fullName evidence="3">MBL fold metallo-hydrolase</fullName>
    </submittedName>
</protein>
<dbReference type="InterPro" id="IPR050855">
    <property type="entry name" value="NDM-1-like"/>
</dbReference>
<dbReference type="InterPro" id="IPR036866">
    <property type="entry name" value="RibonucZ/Hydroxyglut_hydro"/>
</dbReference>
<accession>A0AA97HZH5</accession>
<dbReference type="RefSeq" id="WP_317080934.1">
    <property type="nucleotide sequence ID" value="NZ_CP136594.1"/>
</dbReference>
<dbReference type="AlphaFoldDB" id="A0AA97HZH5"/>
<dbReference type="KEGG" id="acoa:RB602_12580"/>
<feature type="transmembrane region" description="Helical" evidence="1">
    <location>
        <begin position="7"/>
        <end position="28"/>
    </location>
</feature>
<gene>
    <name evidence="3" type="ORF">RB602_12580</name>
</gene>
<keyword evidence="1" id="KW-1133">Transmembrane helix</keyword>
<dbReference type="Proteomes" id="UP001302429">
    <property type="component" value="Chromosome"/>
</dbReference>
<dbReference type="SUPFAM" id="SSF56281">
    <property type="entry name" value="Metallo-hydrolase/oxidoreductase"/>
    <property type="match status" value="1"/>
</dbReference>
<keyword evidence="1" id="KW-0472">Membrane</keyword>
<keyword evidence="4" id="KW-1185">Reference proteome</keyword>
<sequence>MTIKRVLTLVSIPVLLFVAFLIGLAVWVSGGSGQNASDFIPEELDNTPYRTYEAVVPDSPLTLRHFVSELEEINVSSSMIMGEREMVLVATQATKLAAERLADEIEKTGLNLSIVYLGHAHLDHSQGASVLKRRFPKARFLAAPRVSELQKLRMGSDDERAIGRFGDNAAVPSVPFEPLDSKVIMLEGREIQLWHDHYGDVGLGHHDEPHTVVYIPDLKALLPNDILYYDAHIMMGGSTPENRAKWKAQIREWMKMDIAVAIPGHVPRKSTAHMTPKGVFEHSLNYIEAYEEALASSETSEQVINKMLQRYPGMEHTSALYMGTYINFQEIHKLMNNPRLELVASYLPSDFVRWADQQLFEASKDAANPH</sequence>
<proteinExistence type="predicted"/>
<evidence type="ECO:0000313" key="3">
    <source>
        <dbReference type="EMBL" id="WOE74674.1"/>
    </source>
</evidence>
<organism evidence="3 4">
    <name type="scientific">Alterisphingorhabdus coralli</name>
    <dbReference type="NCBI Taxonomy" id="3071408"/>
    <lineage>
        <taxon>Bacteria</taxon>
        <taxon>Pseudomonadati</taxon>
        <taxon>Pseudomonadota</taxon>
        <taxon>Alphaproteobacteria</taxon>
        <taxon>Sphingomonadales</taxon>
        <taxon>Sphingomonadaceae</taxon>
        <taxon>Alterisphingorhabdus (ex Yan et al. 2024)</taxon>
    </lineage>
</organism>
<evidence type="ECO:0000313" key="4">
    <source>
        <dbReference type="Proteomes" id="UP001302429"/>
    </source>
</evidence>
<name>A0AA97HZH5_9SPHN</name>
<dbReference type="PANTHER" id="PTHR42951">
    <property type="entry name" value="METALLO-BETA-LACTAMASE DOMAIN-CONTAINING"/>
    <property type="match status" value="1"/>
</dbReference>
<dbReference type="InterPro" id="IPR001279">
    <property type="entry name" value="Metallo-B-lactamas"/>
</dbReference>
<evidence type="ECO:0000256" key="1">
    <source>
        <dbReference type="SAM" id="Phobius"/>
    </source>
</evidence>